<dbReference type="GO" id="GO:0005886">
    <property type="term" value="C:plasma membrane"/>
    <property type="evidence" value="ECO:0007669"/>
    <property type="project" value="TreeGrafter"/>
</dbReference>
<dbReference type="InterPro" id="IPR016024">
    <property type="entry name" value="ARM-type_fold"/>
</dbReference>
<feature type="transmembrane region" description="Helical" evidence="6">
    <location>
        <begin position="108"/>
        <end position="128"/>
    </location>
</feature>
<dbReference type="Proteomes" id="UP000762676">
    <property type="component" value="Unassembled WGS sequence"/>
</dbReference>
<proteinExistence type="predicted"/>
<sequence length="238" mass="26719">MYALEPWRRKLRKPTIPPWLPGEVNTFMKLRRRLSVTKRKHRDDEQTEEPIGLLIAGVKESARFNNFFTCVNLLVVLYVTICGLFKLNTHNWSLSQEEVPEGYGQGGFMPYGFSGMMAGAATCFYAFIGFDCVATTGEETKNPQKTTPIAIVVSLFVICLAYCGEGDDDDIYDDDDEYDDNYDDDDDDDDDDDCDDISKHDDARCDNNDDNGSGGGGGDPEDSRNSDNHDNKMKILLT</sequence>
<comment type="subcellular location">
    <subcellularLocation>
        <location evidence="1">Membrane</location>
        <topology evidence="1">Multi-pass membrane protein</topology>
    </subcellularLocation>
</comment>
<keyword evidence="4 6" id="KW-0472">Membrane</keyword>
<evidence type="ECO:0000256" key="2">
    <source>
        <dbReference type="ARBA" id="ARBA00022692"/>
    </source>
</evidence>
<evidence type="ECO:0000256" key="4">
    <source>
        <dbReference type="ARBA" id="ARBA00023136"/>
    </source>
</evidence>
<dbReference type="Pfam" id="PF13520">
    <property type="entry name" value="AA_permease_2"/>
    <property type="match status" value="1"/>
</dbReference>
<evidence type="ECO:0000313" key="8">
    <source>
        <dbReference type="Proteomes" id="UP000762676"/>
    </source>
</evidence>
<keyword evidence="3 6" id="KW-1133">Transmembrane helix</keyword>
<keyword evidence="8" id="KW-1185">Reference proteome</keyword>
<feature type="compositionally biased region" description="Basic and acidic residues" evidence="5">
    <location>
        <begin position="221"/>
        <end position="238"/>
    </location>
</feature>
<accession>A0AAV4J6U6</accession>
<protein>
    <submittedName>
        <fullName evidence="7">Cationic amino acid transporter 2</fullName>
    </submittedName>
</protein>
<dbReference type="Gene3D" id="1.20.1740.10">
    <property type="entry name" value="Amino acid/polyamine transporter I"/>
    <property type="match status" value="1"/>
</dbReference>
<dbReference type="AlphaFoldDB" id="A0AAV4J6U6"/>
<evidence type="ECO:0000256" key="3">
    <source>
        <dbReference type="ARBA" id="ARBA00022989"/>
    </source>
</evidence>
<organism evidence="7 8">
    <name type="scientific">Elysia marginata</name>
    <dbReference type="NCBI Taxonomy" id="1093978"/>
    <lineage>
        <taxon>Eukaryota</taxon>
        <taxon>Metazoa</taxon>
        <taxon>Spiralia</taxon>
        <taxon>Lophotrochozoa</taxon>
        <taxon>Mollusca</taxon>
        <taxon>Gastropoda</taxon>
        <taxon>Heterobranchia</taxon>
        <taxon>Euthyneura</taxon>
        <taxon>Panpulmonata</taxon>
        <taxon>Sacoglossa</taxon>
        <taxon>Placobranchoidea</taxon>
        <taxon>Plakobranchidae</taxon>
        <taxon>Elysia</taxon>
    </lineage>
</organism>
<evidence type="ECO:0000256" key="1">
    <source>
        <dbReference type="ARBA" id="ARBA00004141"/>
    </source>
</evidence>
<feature type="compositionally biased region" description="Basic and acidic residues" evidence="5">
    <location>
        <begin position="196"/>
        <end position="207"/>
    </location>
</feature>
<dbReference type="GO" id="GO:0061459">
    <property type="term" value="F:L-arginine transmembrane transporter activity"/>
    <property type="evidence" value="ECO:0007669"/>
    <property type="project" value="TreeGrafter"/>
</dbReference>
<feature type="region of interest" description="Disordered" evidence="5">
    <location>
        <begin position="170"/>
        <end position="238"/>
    </location>
</feature>
<dbReference type="SUPFAM" id="SSF48371">
    <property type="entry name" value="ARM repeat"/>
    <property type="match status" value="1"/>
</dbReference>
<feature type="transmembrane region" description="Helical" evidence="6">
    <location>
        <begin position="67"/>
        <end position="88"/>
    </location>
</feature>
<evidence type="ECO:0000256" key="5">
    <source>
        <dbReference type="SAM" id="MobiDB-lite"/>
    </source>
</evidence>
<evidence type="ECO:0000256" key="6">
    <source>
        <dbReference type="SAM" id="Phobius"/>
    </source>
</evidence>
<feature type="compositionally biased region" description="Acidic residues" evidence="5">
    <location>
        <begin position="170"/>
        <end position="195"/>
    </location>
</feature>
<dbReference type="PANTHER" id="PTHR43243">
    <property type="entry name" value="INNER MEMBRANE TRANSPORTER YGJI-RELATED"/>
    <property type="match status" value="1"/>
</dbReference>
<dbReference type="GO" id="GO:0015189">
    <property type="term" value="F:L-lysine transmembrane transporter activity"/>
    <property type="evidence" value="ECO:0007669"/>
    <property type="project" value="TreeGrafter"/>
</dbReference>
<dbReference type="EMBL" id="BMAT01006686">
    <property type="protein sequence ID" value="GFS18010.1"/>
    <property type="molecule type" value="Genomic_DNA"/>
</dbReference>
<dbReference type="PANTHER" id="PTHR43243:SF105">
    <property type="entry name" value="CATIONIC AMINO ACID TRANSPORTER C-TERMINAL DOMAIN-CONTAINING PROTEIN"/>
    <property type="match status" value="1"/>
</dbReference>
<dbReference type="GO" id="GO:0000064">
    <property type="term" value="F:L-ornithine transmembrane transporter activity"/>
    <property type="evidence" value="ECO:0007669"/>
    <property type="project" value="TreeGrafter"/>
</dbReference>
<dbReference type="GO" id="GO:0097638">
    <property type="term" value="P:L-arginine import across plasma membrane"/>
    <property type="evidence" value="ECO:0007669"/>
    <property type="project" value="TreeGrafter"/>
</dbReference>
<comment type="caution">
    <text evidence="7">The sequence shown here is derived from an EMBL/GenBank/DDBJ whole genome shotgun (WGS) entry which is preliminary data.</text>
</comment>
<keyword evidence="2 6" id="KW-0812">Transmembrane</keyword>
<name>A0AAV4J6U6_9GAST</name>
<gene>
    <name evidence="7" type="ORF">ElyMa_003253500</name>
</gene>
<dbReference type="InterPro" id="IPR002293">
    <property type="entry name" value="AA/rel_permease1"/>
</dbReference>
<evidence type="ECO:0000313" key="7">
    <source>
        <dbReference type="EMBL" id="GFS18010.1"/>
    </source>
</evidence>
<reference evidence="7 8" key="1">
    <citation type="journal article" date="2021" name="Elife">
        <title>Chloroplast acquisition without the gene transfer in kleptoplastic sea slugs, Plakobranchus ocellatus.</title>
        <authorList>
            <person name="Maeda T."/>
            <person name="Takahashi S."/>
            <person name="Yoshida T."/>
            <person name="Shimamura S."/>
            <person name="Takaki Y."/>
            <person name="Nagai Y."/>
            <person name="Toyoda A."/>
            <person name="Suzuki Y."/>
            <person name="Arimoto A."/>
            <person name="Ishii H."/>
            <person name="Satoh N."/>
            <person name="Nishiyama T."/>
            <person name="Hasebe M."/>
            <person name="Maruyama T."/>
            <person name="Minagawa J."/>
            <person name="Obokata J."/>
            <person name="Shigenobu S."/>
        </authorList>
    </citation>
    <scope>NUCLEOTIDE SEQUENCE [LARGE SCALE GENOMIC DNA]</scope>
</reference>